<reference evidence="2" key="1">
    <citation type="submission" date="2025-08" db="UniProtKB">
        <authorList>
            <consortium name="Ensembl"/>
        </authorList>
    </citation>
    <scope>IDENTIFICATION</scope>
</reference>
<name>A0A8D2PJ21_ZOSLA</name>
<dbReference type="Ensembl" id="ENSZLMT00000012239.1">
    <property type="protein sequence ID" value="ENSZLMP00000011919.1"/>
    <property type="gene ID" value="ENSZLMG00000008300.1"/>
</dbReference>
<feature type="region of interest" description="Disordered" evidence="1">
    <location>
        <begin position="68"/>
        <end position="91"/>
    </location>
</feature>
<feature type="compositionally biased region" description="Polar residues" evidence="1">
    <location>
        <begin position="124"/>
        <end position="141"/>
    </location>
</feature>
<feature type="region of interest" description="Disordered" evidence="1">
    <location>
        <begin position="1"/>
        <end position="53"/>
    </location>
</feature>
<keyword evidence="3" id="KW-1185">Reference proteome</keyword>
<evidence type="ECO:0000256" key="1">
    <source>
        <dbReference type="SAM" id="MobiDB-lite"/>
    </source>
</evidence>
<organism evidence="2 3">
    <name type="scientific">Zosterops lateralis melanops</name>
    <dbReference type="NCBI Taxonomy" id="1220523"/>
    <lineage>
        <taxon>Eukaryota</taxon>
        <taxon>Metazoa</taxon>
        <taxon>Chordata</taxon>
        <taxon>Craniata</taxon>
        <taxon>Vertebrata</taxon>
        <taxon>Euteleostomi</taxon>
        <taxon>Archelosauria</taxon>
        <taxon>Archosauria</taxon>
        <taxon>Dinosauria</taxon>
        <taxon>Saurischia</taxon>
        <taxon>Theropoda</taxon>
        <taxon>Coelurosauria</taxon>
        <taxon>Aves</taxon>
        <taxon>Neognathae</taxon>
        <taxon>Neoaves</taxon>
        <taxon>Telluraves</taxon>
        <taxon>Australaves</taxon>
        <taxon>Passeriformes</taxon>
        <taxon>Sylvioidea</taxon>
        <taxon>Zosteropidae</taxon>
        <taxon>Zosterops</taxon>
    </lineage>
</organism>
<dbReference type="AlphaFoldDB" id="A0A8D2PJ21"/>
<proteinExistence type="predicted"/>
<protein>
    <submittedName>
        <fullName evidence="2">Uncharacterized protein</fullName>
    </submittedName>
</protein>
<evidence type="ECO:0000313" key="2">
    <source>
        <dbReference type="Ensembl" id="ENSZLMP00000011919.1"/>
    </source>
</evidence>
<accession>A0A8D2PJ21</accession>
<dbReference type="Proteomes" id="UP000694401">
    <property type="component" value="Unassembled WGS sequence"/>
</dbReference>
<feature type="region of interest" description="Disordered" evidence="1">
    <location>
        <begin position="104"/>
        <end position="141"/>
    </location>
</feature>
<evidence type="ECO:0000313" key="3">
    <source>
        <dbReference type="Proteomes" id="UP000694401"/>
    </source>
</evidence>
<sequence length="141" mass="15059">QATGRDGTHGTDGEGSRAGERPLRTRPTHQPAAEDVEVIHGEDGARVGREHLDAPRDLRLAWRGDAEVSEWGCEGQPPQPSPRTAGRGAEGQRVFLDDAQHGLVGAPGVELSPQLSKPWDNHPPLSTTSEKELTGSQRVPG</sequence>
<feature type="compositionally biased region" description="Basic and acidic residues" evidence="1">
    <location>
        <begin position="1"/>
        <end position="23"/>
    </location>
</feature>
<reference evidence="2" key="2">
    <citation type="submission" date="2025-09" db="UniProtKB">
        <authorList>
            <consortium name="Ensembl"/>
        </authorList>
    </citation>
    <scope>IDENTIFICATION</scope>
</reference>
<feature type="compositionally biased region" description="Basic and acidic residues" evidence="1">
    <location>
        <begin position="37"/>
        <end position="53"/>
    </location>
</feature>